<dbReference type="RefSeq" id="XP_033599900.1">
    <property type="nucleotide sequence ID" value="XM_033745536.1"/>
</dbReference>
<dbReference type="GeneID" id="54486590"/>
<keyword evidence="2" id="KW-1185">Reference proteome</keyword>
<dbReference type="Proteomes" id="UP000799437">
    <property type="component" value="Unassembled WGS sequence"/>
</dbReference>
<reference evidence="1" key="1">
    <citation type="journal article" date="2020" name="Stud. Mycol.">
        <title>101 Dothideomycetes genomes: a test case for predicting lifestyles and emergence of pathogens.</title>
        <authorList>
            <person name="Haridas S."/>
            <person name="Albert R."/>
            <person name="Binder M."/>
            <person name="Bloem J."/>
            <person name="Labutti K."/>
            <person name="Salamov A."/>
            <person name="Andreopoulos B."/>
            <person name="Baker S."/>
            <person name="Barry K."/>
            <person name="Bills G."/>
            <person name="Bluhm B."/>
            <person name="Cannon C."/>
            <person name="Castanera R."/>
            <person name="Culley D."/>
            <person name="Daum C."/>
            <person name="Ezra D."/>
            <person name="Gonzalez J."/>
            <person name="Henrissat B."/>
            <person name="Kuo A."/>
            <person name="Liang C."/>
            <person name="Lipzen A."/>
            <person name="Lutzoni F."/>
            <person name="Magnuson J."/>
            <person name="Mondo S."/>
            <person name="Nolan M."/>
            <person name="Ohm R."/>
            <person name="Pangilinan J."/>
            <person name="Park H.-J."/>
            <person name="Ramirez L."/>
            <person name="Alfaro M."/>
            <person name="Sun H."/>
            <person name="Tritt A."/>
            <person name="Yoshinaga Y."/>
            <person name="Zwiers L.-H."/>
            <person name="Turgeon B."/>
            <person name="Goodwin S."/>
            <person name="Spatafora J."/>
            <person name="Crous P."/>
            <person name="Grigoriev I."/>
        </authorList>
    </citation>
    <scope>NUCLEOTIDE SEQUENCE</scope>
    <source>
        <strain evidence="1">CBS 121739</strain>
    </source>
</reference>
<organism evidence="1 2">
    <name type="scientific">Pseudovirgaria hyperparasitica</name>
    <dbReference type="NCBI Taxonomy" id="470096"/>
    <lineage>
        <taxon>Eukaryota</taxon>
        <taxon>Fungi</taxon>
        <taxon>Dikarya</taxon>
        <taxon>Ascomycota</taxon>
        <taxon>Pezizomycotina</taxon>
        <taxon>Dothideomycetes</taxon>
        <taxon>Dothideomycetes incertae sedis</taxon>
        <taxon>Acrospermales</taxon>
        <taxon>Acrospermaceae</taxon>
        <taxon>Pseudovirgaria</taxon>
    </lineage>
</organism>
<evidence type="ECO:0000313" key="2">
    <source>
        <dbReference type="Proteomes" id="UP000799437"/>
    </source>
</evidence>
<gene>
    <name evidence="1" type="ORF">EJ05DRAFT_486503</name>
</gene>
<accession>A0A6A6W5K2</accession>
<dbReference type="EMBL" id="ML996573">
    <property type="protein sequence ID" value="KAF2757449.1"/>
    <property type="molecule type" value="Genomic_DNA"/>
</dbReference>
<protein>
    <submittedName>
        <fullName evidence="1">Uncharacterized protein</fullName>
    </submittedName>
</protein>
<name>A0A6A6W5K2_9PEZI</name>
<dbReference type="AlphaFoldDB" id="A0A6A6W5K2"/>
<proteinExistence type="predicted"/>
<sequence>MSVAADASPAPDPKSVLEADFAAFTAEYVAAYPKITADSSLSPAEKGQRALDHMMSFYFSSLSSYSHGSVTPVDEDVYRTYLCAYFEHGLGLNLSVAKERLVMVHAGPDAKGDIMGSGVWFVTYKIDPLDGLEAWEWEDVYGVRARRGSDGKRELGFEWVVADNEVTGLMVHRPVIFAELFGGPVSASTS</sequence>
<evidence type="ECO:0000313" key="1">
    <source>
        <dbReference type="EMBL" id="KAF2757449.1"/>
    </source>
</evidence>
<dbReference type="OrthoDB" id="3014656at2759"/>